<dbReference type="Pfam" id="PF07396">
    <property type="entry name" value="Porin_O_P"/>
    <property type="match status" value="1"/>
</dbReference>
<evidence type="ECO:0000256" key="1">
    <source>
        <dbReference type="SAM" id="Coils"/>
    </source>
</evidence>
<dbReference type="InterPro" id="IPR023614">
    <property type="entry name" value="Porin_dom_sf"/>
</dbReference>
<proteinExistence type="predicted"/>
<dbReference type="EMBL" id="FOUF01000007">
    <property type="protein sequence ID" value="SFM12878.1"/>
    <property type="molecule type" value="Genomic_DNA"/>
</dbReference>
<organism evidence="2 3">
    <name type="scientific">Nitrosomonas nitrosa</name>
    <dbReference type="NCBI Taxonomy" id="52442"/>
    <lineage>
        <taxon>Bacteria</taxon>
        <taxon>Pseudomonadati</taxon>
        <taxon>Pseudomonadota</taxon>
        <taxon>Betaproteobacteria</taxon>
        <taxon>Nitrosomonadales</taxon>
        <taxon>Nitrosomonadaceae</taxon>
        <taxon>Nitrosomonas</taxon>
    </lineage>
</organism>
<dbReference type="InterPro" id="IPR010870">
    <property type="entry name" value="Porin_O/P"/>
</dbReference>
<protein>
    <submittedName>
        <fullName evidence="2">Phosphate-selective porin O and P</fullName>
    </submittedName>
</protein>
<sequence length="497" mass="56998">MKPAEPKNVNMRLISKPLSHIVKSTLTGALLTHSAMAAEPKDPEQYKQELLTIERRLDAKLKELDEKLKRLEYLEQRESARMTDAAPVAPENAAPIATTPVKVEKIAPVQTAEEKKSDKADAKPKEGFANVSYGKNGFEFRTENDKFSLAIQNRIQARYAIPFDSDPRSLSDLERDDSSFMIRRARTRLRGHAYWPWLQFYLQYDWSQPVLRDLTLTIDKYKWAKLWVGRGKVFYNDERVTSSANQQFVNRSIVNDLFTVDRQQGVQVFGNLFPGAWHDISYYAGVFTGLGVGESSNDDDHMMYSGRLQWNPLGGQMPFSQSDIEYHEEPALNFAVAAATNRSRCTVFATDSNSCRDLPGLAAGQDGQYRINQMMEEVRFKWRGFSMQHEMHWKEVVDTFKSQGDPARKTNMMGGLVQAGYFPHYLFPLIPKNLEFAGRYAFVDPNTGFKNDRQQEASGVVTYFFNGHLNKVNFQVSHLTIGNQSNQRYWLQWDLTF</sequence>
<name>A0A1I4NBL1_9PROT</name>
<accession>A0A1I4NBL1</accession>
<dbReference type="Gene3D" id="2.40.160.10">
    <property type="entry name" value="Porin"/>
    <property type="match status" value="1"/>
</dbReference>
<reference evidence="2 3" key="1">
    <citation type="submission" date="2016-10" db="EMBL/GenBank/DDBJ databases">
        <authorList>
            <person name="de Groot N.N."/>
        </authorList>
    </citation>
    <scope>NUCLEOTIDE SEQUENCE [LARGE SCALE GENOMIC DNA]</scope>
    <source>
        <strain evidence="2 3">Nm146</strain>
    </source>
</reference>
<dbReference type="AlphaFoldDB" id="A0A1I4NBL1"/>
<keyword evidence="1" id="KW-0175">Coiled coil</keyword>
<dbReference type="Proteomes" id="UP000199561">
    <property type="component" value="Unassembled WGS sequence"/>
</dbReference>
<dbReference type="STRING" id="52442.SAMN05421880_10742"/>
<evidence type="ECO:0000313" key="2">
    <source>
        <dbReference type="EMBL" id="SFM12878.1"/>
    </source>
</evidence>
<dbReference type="SUPFAM" id="SSF56935">
    <property type="entry name" value="Porins"/>
    <property type="match status" value="1"/>
</dbReference>
<evidence type="ECO:0000313" key="3">
    <source>
        <dbReference type="Proteomes" id="UP000199561"/>
    </source>
</evidence>
<keyword evidence="3" id="KW-1185">Reference proteome</keyword>
<feature type="coiled-coil region" evidence="1">
    <location>
        <begin position="47"/>
        <end position="81"/>
    </location>
</feature>
<gene>
    <name evidence="2" type="ORF">SAMN05421880_10742</name>
</gene>